<feature type="region of interest" description="Disordered" evidence="5">
    <location>
        <begin position="432"/>
        <end position="451"/>
    </location>
</feature>
<feature type="region of interest" description="Disordered" evidence="5">
    <location>
        <begin position="716"/>
        <end position="833"/>
    </location>
</feature>
<feature type="region of interest" description="Disordered" evidence="5">
    <location>
        <begin position="612"/>
        <end position="675"/>
    </location>
</feature>
<feature type="compositionally biased region" description="Basic and acidic residues" evidence="5">
    <location>
        <begin position="801"/>
        <end position="822"/>
    </location>
</feature>
<feature type="compositionally biased region" description="Polar residues" evidence="5">
    <location>
        <begin position="612"/>
        <end position="623"/>
    </location>
</feature>
<feature type="compositionally biased region" description="Polar residues" evidence="5">
    <location>
        <begin position="505"/>
        <end position="520"/>
    </location>
</feature>
<feature type="compositionally biased region" description="Low complexity" evidence="5">
    <location>
        <begin position="440"/>
        <end position="449"/>
    </location>
</feature>
<dbReference type="VEuPathDB" id="VectorBase:MDOMA2_004782"/>
<dbReference type="Pfam" id="PF15309">
    <property type="entry name" value="ALMS_motif"/>
    <property type="match status" value="1"/>
</dbReference>
<feature type="region of interest" description="Disordered" evidence="5">
    <location>
        <begin position="499"/>
        <end position="550"/>
    </location>
</feature>
<feature type="compositionally biased region" description="Basic and acidic residues" evidence="5">
    <location>
        <begin position="624"/>
        <end position="633"/>
    </location>
</feature>
<proteinExistence type="predicted"/>
<name>A0A1I8NFZ1_MUSDO</name>
<dbReference type="RefSeq" id="XP_005180927.3">
    <property type="nucleotide sequence ID" value="XM_005180870.4"/>
</dbReference>
<evidence type="ECO:0000313" key="7">
    <source>
        <dbReference type="EnsemblMetazoa" id="MDOA014737-PA"/>
    </source>
</evidence>
<dbReference type="EnsemblMetazoa" id="MDOA014737-RA">
    <property type="protein sequence ID" value="MDOA014737-PA"/>
    <property type="gene ID" value="MDOA014737"/>
</dbReference>
<evidence type="ECO:0000256" key="3">
    <source>
        <dbReference type="ARBA" id="ARBA00023212"/>
    </source>
</evidence>
<feature type="coiled-coil region" evidence="4">
    <location>
        <begin position="405"/>
        <end position="432"/>
    </location>
</feature>
<keyword evidence="2" id="KW-0963">Cytoplasm</keyword>
<protein>
    <recommendedName>
        <fullName evidence="6">ALMS motif domain-containing protein</fullName>
    </recommendedName>
</protein>
<feature type="compositionally biased region" description="Low complexity" evidence="5">
    <location>
        <begin position="528"/>
        <end position="540"/>
    </location>
</feature>
<accession>A0A1I8NFZ1</accession>
<reference evidence="7" key="1">
    <citation type="submission" date="2020-05" db="UniProtKB">
        <authorList>
            <consortium name="EnsemblMetazoa"/>
        </authorList>
    </citation>
    <scope>IDENTIFICATION</scope>
    <source>
        <strain evidence="7">Aabys</strain>
    </source>
</reference>
<dbReference type="KEGG" id="mde:101901462"/>
<gene>
    <name evidence="7" type="primary">101901462</name>
</gene>
<evidence type="ECO:0000256" key="2">
    <source>
        <dbReference type="ARBA" id="ARBA00022490"/>
    </source>
</evidence>
<keyword evidence="3" id="KW-0206">Cytoskeleton</keyword>
<comment type="subcellular location">
    <subcellularLocation>
        <location evidence="1">Cytoplasm</location>
        <location evidence="1">Cytoskeleton</location>
        <location evidence="1">Microtubule organizing center</location>
        <location evidence="1">Centrosome</location>
    </subcellularLocation>
</comment>
<dbReference type="eggNOG" id="ENOG502SAVE">
    <property type="taxonomic scope" value="Eukaryota"/>
</dbReference>
<feature type="compositionally biased region" description="Basic residues" evidence="5">
    <location>
        <begin position="823"/>
        <end position="832"/>
    </location>
</feature>
<feature type="domain" description="ALMS motif" evidence="6">
    <location>
        <begin position="1237"/>
        <end position="1358"/>
    </location>
</feature>
<sequence length="1370" mass="153489">MGGKLNLSTPVKENNNSWHNIYHLLCSFLKKKNNICSLWLVLVKAKHLLSFIPALIMDHCHRLPKTPRNNEKTMKYSEYYKKYGKHRNLEKFLRIHSPASSEAISSNSSCEALASMKKLLGANCCKSMPNIRDKDEVQFSGSVKDILVDINIELEDESLKVVCNSNENLYTPKKPANGADIQVKTPDSIAKTHRRLEWDSLGDIGYKKSMSTSNISVLERSLLKEFFKESSVTSEPSKLHEDDKVLENNLQLKAQNKQLENVKNSAMEHATPPLACSTLVEGLSAKANTRGARPKMLSKSTSSTSLQKKFEKYAQTSMLKSAAGTKSQEIQVSMSSSTSVIEGTATPSSFEYYSSRSSKSRSSISSSSAAAAATSSNFSNTSIPPTAQHPFITSITDLLKKRKALNEKSMQKSNTQQTINELKSRFQAALEENKENQSHTNTTTSTTNSFSLTRQAPELDLGIQLICSLIDAKKVNEKQKKKLIRDIVRRLTRLMEEQGEESASLGVNHQGQNSTSSDKSNVYDAVYSRRGSSSTRSNNTLATQDRRASQDLVGDRELGLKLLDGNYSKQGVAQLTSKSIEAHDKPSIAINTNHRRISQDRAQKMVEGIKSLNENNLQKTSSQGHDRLPRDGKATQFPTESIKRRTLCDRGQQTNSLDLKPSSSSSPPIVSTNTHHKQVPILEPQAMKNSNNVQNELINEQIEKAKKNDSEHLILNIKTTRSTQTSNSPSSTMSKKLQKASTARTTSASGNATTSTSSRSSNDLPTQKTVRKNPTNYDTDGDQATMREWLNPLTQSEIEYEEKKREEENKKKAAQREALKREKSLKKSKQHSCGREKQLNWIESEIHRLECLKHLLLKDQDHTNTSSNLCSSDQSHVLPIKETFNSTQSDKLYDSVYSDKSSVLSESAERLVKEIQVILEESSVEGTPFNDSSKQNGEQQEIEVPINVEKSEHVINSNPIQRQKIDTPPGGTDHSEETGSLRDMVKQRKQEFMASYKTKKQNHYDILKQQQKVETRFKYFPIEKETQGYYSVPHTMNRRFSPTEYAYPQSNLPPTPKDREIGNSSSSSSHVIYSTTAATAAGLKPSFPKRQELAKPSTSDSRIAVTTTSASSPSIFCMSSDCSVPMGSKNISSTPTTTHHYDDVAAAVAGVAVQTSDSCHAHKLQPYISHCPPRPGCTFQTSIAKAAAIQVKPKGIAYVIEFDDSKESNNNVLKNTQSTGTFTTNNLTSFEKEGPPQLTLQEHLKRAKPNFLKHTKERKAILNELQTMRQERDRQLREIVDNTSFNSLERRLKYLPPPPMQKLRILKTKEMKALTNKRVASLPEVVARKQQELEEKRRRGNRILRDVFNLRLQKRVRSGKLSLNHSKVVI</sequence>
<evidence type="ECO:0000259" key="6">
    <source>
        <dbReference type="Pfam" id="PF15309"/>
    </source>
</evidence>
<evidence type="ECO:0000256" key="4">
    <source>
        <dbReference type="SAM" id="Coils"/>
    </source>
</evidence>
<evidence type="ECO:0000256" key="1">
    <source>
        <dbReference type="ARBA" id="ARBA00004300"/>
    </source>
</evidence>
<dbReference type="OrthoDB" id="2448405at2759"/>
<feature type="compositionally biased region" description="Polar residues" evidence="5">
    <location>
        <begin position="717"/>
        <end position="735"/>
    </location>
</feature>
<dbReference type="GO" id="GO:0005813">
    <property type="term" value="C:centrosome"/>
    <property type="evidence" value="ECO:0007669"/>
    <property type="project" value="UniProtKB-SubCell"/>
</dbReference>
<dbReference type="VEuPathDB" id="VectorBase:MDOA014737"/>
<keyword evidence="4" id="KW-0175">Coiled coil</keyword>
<feature type="compositionally biased region" description="Low complexity" evidence="5">
    <location>
        <begin position="740"/>
        <end position="762"/>
    </location>
</feature>
<organism evidence="7">
    <name type="scientific">Musca domestica</name>
    <name type="common">House fly</name>
    <dbReference type="NCBI Taxonomy" id="7370"/>
    <lineage>
        <taxon>Eukaryota</taxon>
        <taxon>Metazoa</taxon>
        <taxon>Ecdysozoa</taxon>
        <taxon>Arthropoda</taxon>
        <taxon>Hexapoda</taxon>
        <taxon>Insecta</taxon>
        <taxon>Pterygota</taxon>
        <taxon>Neoptera</taxon>
        <taxon>Endopterygota</taxon>
        <taxon>Diptera</taxon>
        <taxon>Brachycera</taxon>
        <taxon>Muscomorpha</taxon>
        <taxon>Muscoidea</taxon>
        <taxon>Muscidae</taxon>
        <taxon>Musca</taxon>
    </lineage>
</organism>
<evidence type="ECO:0000256" key="5">
    <source>
        <dbReference type="SAM" id="MobiDB-lite"/>
    </source>
</evidence>
<dbReference type="InterPro" id="IPR029299">
    <property type="entry name" value="ALMS_motif"/>
</dbReference>
<feature type="compositionally biased region" description="Polar residues" evidence="5">
    <location>
        <begin position="763"/>
        <end position="778"/>
    </location>
</feature>